<evidence type="ECO:0000256" key="8">
    <source>
        <dbReference type="ARBA" id="ARBA00023136"/>
    </source>
</evidence>
<evidence type="ECO:0000313" key="11">
    <source>
        <dbReference type="EMBL" id="WVN89635.1"/>
    </source>
</evidence>
<evidence type="ECO:0000256" key="1">
    <source>
        <dbReference type="ARBA" id="ARBA00004225"/>
    </source>
</evidence>
<proteinExistence type="inferred from homology"/>
<comment type="similarity">
    <text evidence="2 10">Belongs to the mitochondrial carrier (TC 2.A.29) family.</text>
</comment>
<dbReference type="PRINTS" id="PR00926">
    <property type="entry name" value="MITOCARRIER"/>
</dbReference>
<feature type="repeat" description="Solcar" evidence="9">
    <location>
        <begin position="128"/>
        <end position="217"/>
    </location>
</feature>
<dbReference type="GeneID" id="91089073"/>
<evidence type="ECO:0000256" key="9">
    <source>
        <dbReference type="PROSITE-ProRule" id="PRU00282"/>
    </source>
</evidence>
<evidence type="ECO:0000256" key="10">
    <source>
        <dbReference type="RuleBase" id="RU000488"/>
    </source>
</evidence>
<dbReference type="GO" id="GO:0015215">
    <property type="term" value="F:nucleotide transmembrane transporter activity"/>
    <property type="evidence" value="ECO:0007669"/>
    <property type="project" value="UniProtKB-ARBA"/>
</dbReference>
<dbReference type="Gene3D" id="1.50.40.10">
    <property type="entry name" value="Mitochondrial carrier domain"/>
    <property type="match status" value="2"/>
</dbReference>
<evidence type="ECO:0000256" key="4">
    <source>
        <dbReference type="ARBA" id="ARBA00022692"/>
    </source>
</evidence>
<comment type="subcellular location">
    <subcellularLocation>
        <location evidence="1">Mitochondrion membrane</location>
        <topology evidence="1">Multi-pass membrane protein</topology>
    </subcellularLocation>
</comment>
<gene>
    <name evidence="11" type="ORF">L203_104864</name>
</gene>
<protein>
    <recommendedName>
        <fullName evidence="13">Solute carrier family 25 (Mitochondrial folate transporter), member 32</fullName>
    </recommendedName>
</protein>
<evidence type="ECO:0000256" key="5">
    <source>
        <dbReference type="ARBA" id="ARBA00022737"/>
    </source>
</evidence>
<dbReference type="AlphaFoldDB" id="A0AAJ8M201"/>
<sequence>MFQSRNADAHASSPPSFPHSIVQIPVQFHSMVAGAGAGLVSSIVTCPLDVVKTKLQAQAISRHAHGYESVEVIVKNIWRSRGFRGFYTGLGPTLAGYLPTWGIYFTVYDMVKDNLGSWAAHSGVPIANTSVVHIIAAMTAGASGTCMTSPLWVIKTRFMAQAGLPLDQARYRNTLEAIVDIYRHEGLRAFYKGLLPSLLGVSHVAVQFPLYEKAKSWADDGSNGDHSSLSPSTILICSAFSKMVASLATYPHEVLRTRLQIRKSSGATATSSVNASQASYRPFPVPSVLASPPLADVYSPPLNTSTQTLIAPPRSQSLPRITGSKRPGWQLWHKPKEGGVIETFITIRKQDGWRGFYRGLSINLVRTVPSSAVTMLTYELIMRRLSLPTL</sequence>
<reference evidence="11" key="3">
    <citation type="submission" date="2024-01" db="EMBL/GenBank/DDBJ databases">
        <authorList>
            <person name="Coelho M.A."/>
            <person name="David-Palma M."/>
            <person name="Shea T."/>
            <person name="Sun S."/>
            <person name="Cuomo C.A."/>
            <person name="Heitman J."/>
        </authorList>
    </citation>
    <scope>NUCLEOTIDE SEQUENCE</scope>
    <source>
        <strain evidence="11">CBS 7841</strain>
    </source>
</reference>
<dbReference type="KEGG" id="cdep:91089073"/>
<evidence type="ECO:0000256" key="7">
    <source>
        <dbReference type="ARBA" id="ARBA00023128"/>
    </source>
</evidence>
<dbReference type="InterPro" id="IPR002067">
    <property type="entry name" value="MCP"/>
</dbReference>
<dbReference type="Pfam" id="PF00153">
    <property type="entry name" value="Mito_carr"/>
    <property type="match status" value="4"/>
</dbReference>
<evidence type="ECO:0000256" key="6">
    <source>
        <dbReference type="ARBA" id="ARBA00022989"/>
    </source>
</evidence>
<keyword evidence="7" id="KW-0496">Mitochondrion</keyword>
<organism evidence="11 12">
    <name type="scientific">Cryptococcus depauperatus CBS 7841</name>
    <dbReference type="NCBI Taxonomy" id="1295531"/>
    <lineage>
        <taxon>Eukaryota</taxon>
        <taxon>Fungi</taxon>
        <taxon>Dikarya</taxon>
        <taxon>Basidiomycota</taxon>
        <taxon>Agaricomycotina</taxon>
        <taxon>Tremellomycetes</taxon>
        <taxon>Tremellales</taxon>
        <taxon>Cryptococcaceae</taxon>
        <taxon>Cryptococcus</taxon>
    </lineage>
</organism>
<accession>A0AAJ8M201</accession>
<dbReference type="InterPro" id="IPR023395">
    <property type="entry name" value="MCP_dom_sf"/>
</dbReference>
<reference evidence="11" key="1">
    <citation type="submission" date="2016-06" db="EMBL/GenBank/DDBJ databases">
        <authorList>
            <person name="Cuomo C."/>
            <person name="Litvintseva A."/>
            <person name="Heitman J."/>
            <person name="Chen Y."/>
            <person name="Sun S."/>
            <person name="Springer D."/>
            <person name="Dromer F."/>
            <person name="Young S."/>
            <person name="Zeng Q."/>
            <person name="Chapman S."/>
            <person name="Gujja S."/>
            <person name="Saif S."/>
            <person name="Birren B."/>
        </authorList>
    </citation>
    <scope>NUCLEOTIDE SEQUENCE</scope>
    <source>
        <strain evidence="11">CBS 7841</strain>
    </source>
</reference>
<keyword evidence="12" id="KW-1185">Reference proteome</keyword>
<dbReference type="InterPro" id="IPR044712">
    <property type="entry name" value="SLC25A32-like"/>
</dbReference>
<keyword evidence="6" id="KW-1133">Transmembrane helix</keyword>
<dbReference type="PANTHER" id="PTHR45683">
    <property type="entry name" value="MITOCHONDRIAL NICOTINAMIDE ADENINE DINUCLEOTIDE TRANSPORTER 1-RELATED-RELATED"/>
    <property type="match status" value="1"/>
</dbReference>
<keyword evidence="5" id="KW-0677">Repeat</keyword>
<dbReference type="RefSeq" id="XP_066070335.1">
    <property type="nucleotide sequence ID" value="XM_066214238.1"/>
</dbReference>
<keyword evidence="3 10" id="KW-0813">Transport</keyword>
<feature type="repeat" description="Solcar" evidence="9">
    <location>
        <begin position="25"/>
        <end position="114"/>
    </location>
</feature>
<keyword evidence="4 9" id="KW-0812">Transmembrane</keyword>
<evidence type="ECO:0000256" key="3">
    <source>
        <dbReference type="ARBA" id="ARBA00022448"/>
    </source>
</evidence>
<dbReference type="Proteomes" id="UP000094043">
    <property type="component" value="Chromosome 6"/>
</dbReference>
<name>A0AAJ8M201_9TREE</name>
<keyword evidence="8 9" id="KW-0472">Membrane</keyword>
<dbReference type="EMBL" id="CP143789">
    <property type="protein sequence ID" value="WVN89635.1"/>
    <property type="molecule type" value="Genomic_DNA"/>
</dbReference>
<reference evidence="11" key="2">
    <citation type="journal article" date="2022" name="Elife">
        <title>Obligate sexual reproduction of a homothallic fungus closely related to the Cryptococcus pathogenic species complex.</title>
        <authorList>
            <person name="Passer A.R."/>
            <person name="Clancey S.A."/>
            <person name="Shea T."/>
            <person name="David-Palma M."/>
            <person name="Averette A.F."/>
            <person name="Boekhout T."/>
            <person name="Porcel B.M."/>
            <person name="Nowrousian M."/>
            <person name="Cuomo C.A."/>
            <person name="Sun S."/>
            <person name="Heitman J."/>
            <person name="Coelho M.A."/>
        </authorList>
    </citation>
    <scope>NUCLEOTIDE SEQUENCE</scope>
    <source>
        <strain evidence="11">CBS 7841</strain>
    </source>
</reference>
<dbReference type="SUPFAM" id="SSF103506">
    <property type="entry name" value="Mitochondrial carrier"/>
    <property type="match status" value="1"/>
</dbReference>
<dbReference type="GO" id="GO:0031966">
    <property type="term" value="C:mitochondrial membrane"/>
    <property type="evidence" value="ECO:0007669"/>
    <property type="project" value="UniProtKB-SubCell"/>
</dbReference>
<dbReference type="InterPro" id="IPR018108">
    <property type="entry name" value="MCP_transmembrane"/>
</dbReference>
<dbReference type="PROSITE" id="PS50920">
    <property type="entry name" value="SOLCAR"/>
    <property type="match status" value="3"/>
</dbReference>
<feature type="repeat" description="Solcar" evidence="9">
    <location>
        <begin position="291"/>
        <end position="384"/>
    </location>
</feature>
<evidence type="ECO:0000313" key="12">
    <source>
        <dbReference type="Proteomes" id="UP000094043"/>
    </source>
</evidence>
<evidence type="ECO:0000256" key="2">
    <source>
        <dbReference type="ARBA" id="ARBA00006375"/>
    </source>
</evidence>
<dbReference type="FunFam" id="1.50.40.10:FF:000154">
    <property type="entry name" value="Unplaced genomic scaffold supercont2.19, whole genome shotgun sequence"/>
    <property type="match status" value="1"/>
</dbReference>
<evidence type="ECO:0008006" key="13">
    <source>
        <dbReference type="Google" id="ProtNLM"/>
    </source>
</evidence>